<organism evidence="1 2">
    <name type="scientific">Prochlorococcus marinus (strain MIT 9211)</name>
    <dbReference type="NCBI Taxonomy" id="93059"/>
    <lineage>
        <taxon>Bacteria</taxon>
        <taxon>Bacillati</taxon>
        <taxon>Cyanobacteriota</taxon>
        <taxon>Cyanophyceae</taxon>
        <taxon>Synechococcales</taxon>
        <taxon>Prochlorococcaceae</taxon>
        <taxon>Prochlorococcus</taxon>
    </lineage>
</organism>
<evidence type="ECO:0000313" key="2">
    <source>
        <dbReference type="Proteomes" id="UP000000788"/>
    </source>
</evidence>
<accession>A9B9R2</accession>
<reference evidence="1 2" key="1">
    <citation type="journal article" date="2007" name="PLoS Genet.">
        <title>Patterns and implications of gene gain and loss in the evolution of Prochlorococcus.</title>
        <authorList>
            <person name="Kettler G.C."/>
            <person name="Martiny A.C."/>
            <person name="Huang K."/>
            <person name="Zucker J."/>
            <person name="Coleman M.L."/>
            <person name="Rodrigue S."/>
            <person name="Chen F."/>
            <person name="Lapidus A."/>
            <person name="Ferriera S."/>
            <person name="Johnson J."/>
            <person name="Steglich C."/>
            <person name="Church G.M."/>
            <person name="Richardson P."/>
            <person name="Chisholm S.W."/>
        </authorList>
    </citation>
    <scope>NUCLEOTIDE SEQUENCE [LARGE SCALE GENOMIC DNA]</scope>
    <source>
        <strain evidence="2">MIT 9211</strain>
    </source>
</reference>
<dbReference type="AlphaFoldDB" id="A9B9R2"/>
<gene>
    <name evidence="1" type="ordered locus">P9211_06431</name>
</gene>
<dbReference type="RefSeq" id="WP_012195196.1">
    <property type="nucleotide sequence ID" value="NC_009976.1"/>
</dbReference>
<dbReference type="KEGG" id="pmj:P9211_06431"/>
<protein>
    <submittedName>
        <fullName evidence="1">Uncharacterized protein</fullName>
    </submittedName>
</protein>
<name>A9B9R2_PROM4</name>
<keyword evidence="2" id="KW-1185">Reference proteome</keyword>
<evidence type="ECO:0000313" key="1">
    <source>
        <dbReference type="EMBL" id="ABX08574.1"/>
    </source>
</evidence>
<dbReference type="EMBL" id="CP000878">
    <property type="protein sequence ID" value="ABX08574.1"/>
    <property type="molecule type" value="Genomic_DNA"/>
</dbReference>
<proteinExistence type="predicted"/>
<dbReference type="Proteomes" id="UP000000788">
    <property type="component" value="Chromosome"/>
</dbReference>
<dbReference type="eggNOG" id="ENOG5030R9H">
    <property type="taxonomic scope" value="Bacteria"/>
</dbReference>
<dbReference type="HOGENOM" id="CLU_187672_0_0_3"/>
<dbReference type="OrthoDB" id="540772at2"/>
<sequence length="78" mass="8830">MIRNFLFVLVGLFGGLWIAWPGISDEENWSCAKEIVMKSKEERTDIRAILAVSPKYLLKQGSQGPMDQLRVVGDACFR</sequence>